<evidence type="ECO:0000313" key="2">
    <source>
        <dbReference type="Proteomes" id="UP000747074"/>
    </source>
</evidence>
<dbReference type="Gene3D" id="3.30.1330.60">
    <property type="entry name" value="OmpA-like domain"/>
    <property type="match status" value="1"/>
</dbReference>
<sequence length="143" mass="16689">EHIIDVIRRISEDPEVEIARVVLLGLSSPEGAFEFNKQLSGKRAEALKQYIADRIALADSCFALVNGDEGWEELRYKVEHSDMEYRKEVLNIIDSVPIMKGREGQLQRLKRGVPYRYLEEHFFPQLRRAGYIKVYYRMKNGTI</sequence>
<dbReference type="AlphaFoldDB" id="A0A921LGP8"/>
<dbReference type="EMBL" id="DYVL01000139">
    <property type="protein sequence ID" value="HJG12562.1"/>
    <property type="molecule type" value="Genomic_DNA"/>
</dbReference>
<name>A0A921LGP8_9BACE</name>
<dbReference type="InterPro" id="IPR036737">
    <property type="entry name" value="OmpA-like_sf"/>
</dbReference>
<dbReference type="Proteomes" id="UP000747074">
    <property type="component" value="Unassembled WGS sequence"/>
</dbReference>
<evidence type="ECO:0008006" key="3">
    <source>
        <dbReference type="Google" id="ProtNLM"/>
    </source>
</evidence>
<accession>A0A921LGP8</accession>
<evidence type="ECO:0000313" key="1">
    <source>
        <dbReference type="EMBL" id="HJG12562.1"/>
    </source>
</evidence>
<organism evidence="1 2">
    <name type="scientific">Bacteroides xylanisolvens</name>
    <dbReference type="NCBI Taxonomy" id="371601"/>
    <lineage>
        <taxon>Bacteria</taxon>
        <taxon>Pseudomonadati</taxon>
        <taxon>Bacteroidota</taxon>
        <taxon>Bacteroidia</taxon>
        <taxon>Bacteroidales</taxon>
        <taxon>Bacteroidaceae</taxon>
        <taxon>Bacteroides</taxon>
    </lineage>
</organism>
<feature type="non-terminal residue" evidence="1">
    <location>
        <position position="1"/>
    </location>
</feature>
<comment type="caution">
    <text evidence="1">The sequence shown here is derived from an EMBL/GenBank/DDBJ whole genome shotgun (WGS) entry which is preliminary data.</text>
</comment>
<protein>
    <recommendedName>
        <fullName evidence="3">OmpA-like domain-containing protein</fullName>
    </recommendedName>
</protein>
<dbReference type="SUPFAM" id="SSF103088">
    <property type="entry name" value="OmpA-like"/>
    <property type="match status" value="1"/>
</dbReference>
<gene>
    <name evidence="1" type="ORF">K8V07_11625</name>
</gene>
<reference evidence="1" key="2">
    <citation type="submission" date="2021-09" db="EMBL/GenBank/DDBJ databases">
        <authorList>
            <person name="Gilroy R."/>
        </authorList>
    </citation>
    <scope>NUCLEOTIDE SEQUENCE</scope>
    <source>
        <strain evidence="1">CHK154-13316</strain>
    </source>
</reference>
<proteinExistence type="predicted"/>
<reference evidence="1" key="1">
    <citation type="journal article" date="2021" name="PeerJ">
        <title>Extensive microbial diversity within the chicken gut microbiome revealed by metagenomics and culture.</title>
        <authorList>
            <person name="Gilroy R."/>
            <person name="Ravi A."/>
            <person name="Getino M."/>
            <person name="Pursley I."/>
            <person name="Horton D.L."/>
            <person name="Alikhan N.F."/>
            <person name="Baker D."/>
            <person name="Gharbi K."/>
            <person name="Hall N."/>
            <person name="Watson M."/>
            <person name="Adriaenssens E.M."/>
            <person name="Foster-Nyarko E."/>
            <person name="Jarju S."/>
            <person name="Secka A."/>
            <person name="Antonio M."/>
            <person name="Oren A."/>
            <person name="Chaudhuri R.R."/>
            <person name="La Ragione R."/>
            <person name="Hildebrand F."/>
            <person name="Pallen M.J."/>
        </authorList>
    </citation>
    <scope>NUCLEOTIDE SEQUENCE</scope>
    <source>
        <strain evidence="1">CHK154-13316</strain>
    </source>
</reference>